<sequence>MQRSLRLSLSLTGAAALALASTPIQPVAAQEDDGNAADLGVMEINLKDAVQFNWGFQGALQGAGTPNQAGIGAFLPIAVGENSVWFIDALANANFADREGESSIVNTDVAGTTISTSTRLGYRWLNGDRSWMYGINAGYDSRPMNTGDADTGVTVWNKDDVFFQQIAAGLEAVSETWNFNAYGLFPIGDTEQSLNSHYRGGALHTYGLDVGYSITPQWNASVGYYYQHGDDLTEDDGSGVKGRLAYNISNGLTLGANLSYDEAFDTRFTADIKYRFGSNGYGAPSSKKKWKTPAIEALSATPANRDVRVHDSTKTNTTTIPTNSNL</sequence>
<dbReference type="InterPro" id="IPR038177">
    <property type="entry name" value="IAT_beta_sf"/>
</dbReference>
<dbReference type="Proteomes" id="UP000002274">
    <property type="component" value="Chromosome"/>
</dbReference>
<feature type="signal peptide" evidence="1">
    <location>
        <begin position="1"/>
        <end position="29"/>
    </location>
</feature>
<organism evidence="2 3">
    <name type="scientific">Prochlorococcus marinus (strain MIT 9303)</name>
    <dbReference type="NCBI Taxonomy" id="59922"/>
    <lineage>
        <taxon>Bacteria</taxon>
        <taxon>Bacillati</taxon>
        <taxon>Cyanobacteriota</taxon>
        <taxon>Cyanophyceae</taxon>
        <taxon>Synechococcales</taxon>
        <taxon>Prochlorococcaceae</taxon>
        <taxon>Prochlorococcus</taxon>
    </lineage>
</organism>
<dbReference type="BioCyc" id="PMAR59922:G1G80-2366-MONOMER"/>
<dbReference type="KEGG" id="pmf:P9303_26981"/>
<name>A2CD68_PROM3</name>
<evidence type="ECO:0000313" key="3">
    <source>
        <dbReference type="Proteomes" id="UP000002274"/>
    </source>
</evidence>
<dbReference type="RefSeq" id="WP_011827271.1">
    <property type="nucleotide sequence ID" value="NC_008820.1"/>
</dbReference>
<evidence type="ECO:0008006" key="4">
    <source>
        <dbReference type="Google" id="ProtNLM"/>
    </source>
</evidence>
<feature type="chain" id="PRO_5002642932" description="Carbamoyl-phosphate synthase L chain" evidence="1">
    <location>
        <begin position="30"/>
        <end position="326"/>
    </location>
</feature>
<accession>A2CD68</accession>
<dbReference type="HOGENOM" id="CLU_060100_0_0_3"/>
<evidence type="ECO:0000313" key="2">
    <source>
        <dbReference type="EMBL" id="ABM79428.1"/>
    </source>
</evidence>
<keyword evidence="1" id="KW-0732">Signal</keyword>
<dbReference type="SUPFAM" id="SSF56935">
    <property type="entry name" value="Porins"/>
    <property type="match status" value="1"/>
</dbReference>
<evidence type="ECO:0000256" key="1">
    <source>
        <dbReference type="SAM" id="SignalP"/>
    </source>
</evidence>
<proteinExistence type="predicted"/>
<gene>
    <name evidence="2" type="ordered locus">P9303_26981</name>
</gene>
<dbReference type="AlphaFoldDB" id="A2CD68"/>
<dbReference type="EMBL" id="CP000554">
    <property type="protein sequence ID" value="ABM79428.1"/>
    <property type="molecule type" value="Genomic_DNA"/>
</dbReference>
<dbReference type="Gene3D" id="2.40.160.160">
    <property type="entry name" value="Inverse autotransporter, beta-domain"/>
    <property type="match status" value="1"/>
</dbReference>
<protein>
    <recommendedName>
        <fullName evidence="4">Carbamoyl-phosphate synthase L chain</fullName>
    </recommendedName>
</protein>
<reference evidence="2 3" key="1">
    <citation type="journal article" date="2007" name="PLoS Genet.">
        <title>Patterns and implications of gene gain and loss in the evolution of Prochlorococcus.</title>
        <authorList>
            <person name="Kettler G.C."/>
            <person name="Martiny A.C."/>
            <person name="Huang K."/>
            <person name="Zucker J."/>
            <person name="Coleman M.L."/>
            <person name="Rodrigue S."/>
            <person name="Chen F."/>
            <person name="Lapidus A."/>
            <person name="Ferriera S."/>
            <person name="Johnson J."/>
            <person name="Steglich C."/>
            <person name="Church G.M."/>
            <person name="Richardson P."/>
            <person name="Chisholm S.W."/>
        </authorList>
    </citation>
    <scope>NUCLEOTIDE SEQUENCE [LARGE SCALE GENOMIC DNA]</scope>
    <source>
        <strain evidence="2 3">MIT 9303</strain>
    </source>
</reference>